<gene>
    <name evidence="2" type="ORF">PECUL_23A051787</name>
</gene>
<name>A0AAD1WEE2_PELCU</name>
<feature type="compositionally biased region" description="Polar residues" evidence="1">
    <location>
        <begin position="111"/>
        <end position="129"/>
    </location>
</feature>
<proteinExistence type="predicted"/>
<feature type="compositionally biased region" description="Basic and acidic residues" evidence="1">
    <location>
        <begin position="66"/>
        <end position="83"/>
    </location>
</feature>
<keyword evidence="2" id="KW-0675">Receptor</keyword>
<keyword evidence="3" id="KW-1185">Reference proteome</keyword>
<evidence type="ECO:0000313" key="3">
    <source>
        <dbReference type="Proteomes" id="UP001295444"/>
    </source>
</evidence>
<dbReference type="Proteomes" id="UP001295444">
    <property type="component" value="Chromosome 06"/>
</dbReference>
<evidence type="ECO:0000313" key="2">
    <source>
        <dbReference type="EMBL" id="CAH2301595.1"/>
    </source>
</evidence>
<organism evidence="2 3">
    <name type="scientific">Pelobates cultripes</name>
    <name type="common">Western spadefoot toad</name>
    <dbReference type="NCBI Taxonomy" id="61616"/>
    <lineage>
        <taxon>Eukaryota</taxon>
        <taxon>Metazoa</taxon>
        <taxon>Chordata</taxon>
        <taxon>Craniata</taxon>
        <taxon>Vertebrata</taxon>
        <taxon>Euteleostomi</taxon>
        <taxon>Amphibia</taxon>
        <taxon>Batrachia</taxon>
        <taxon>Anura</taxon>
        <taxon>Pelobatoidea</taxon>
        <taxon>Pelobatidae</taxon>
        <taxon>Pelobates</taxon>
    </lineage>
</organism>
<dbReference type="EMBL" id="OW240917">
    <property type="protein sequence ID" value="CAH2301595.1"/>
    <property type="molecule type" value="Genomic_DNA"/>
</dbReference>
<feature type="region of interest" description="Disordered" evidence="1">
    <location>
        <begin position="52"/>
        <end position="159"/>
    </location>
</feature>
<protein>
    <submittedName>
        <fullName evidence="2">Platelet-derived growth factor receptor alpha</fullName>
    </submittedName>
</protein>
<feature type="compositionally biased region" description="Acidic residues" evidence="1">
    <location>
        <begin position="135"/>
        <end position="159"/>
    </location>
</feature>
<accession>A0AAD1WEE2</accession>
<sequence length="159" mass="18085">MVKCWNSEPEKRPSFGHLSDIVESLLPGEYKKCYEKILHDFLKSDHPAVTRMRSDSDNSYIGVTYKNEHKMKDRESGFDEQRLSADSGYIIPLPDIDPVSEDESGKRNRHSSQTSDESAIETGSSSSTFIKREDETIEDIEMMDDIGIDPSDLVEDSFL</sequence>
<dbReference type="AlphaFoldDB" id="A0AAD1WEE2"/>
<evidence type="ECO:0000256" key="1">
    <source>
        <dbReference type="SAM" id="MobiDB-lite"/>
    </source>
</evidence>
<reference evidence="2" key="1">
    <citation type="submission" date="2022-03" db="EMBL/GenBank/DDBJ databases">
        <authorList>
            <person name="Alioto T."/>
            <person name="Alioto T."/>
            <person name="Gomez Garrido J."/>
        </authorList>
    </citation>
    <scope>NUCLEOTIDE SEQUENCE</scope>
</reference>